<keyword evidence="4" id="KW-0472">Membrane</keyword>
<dbReference type="InterPro" id="IPR010583">
    <property type="entry name" value="MipA"/>
</dbReference>
<evidence type="ECO:0000313" key="7">
    <source>
        <dbReference type="Proteomes" id="UP000699865"/>
    </source>
</evidence>
<dbReference type="RefSeq" id="WP_217137464.1">
    <property type="nucleotide sequence ID" value="NZ_JAFMOU010000053.1"/>
</dbReference>
<keyword evidence="5" id="KW-0998">Cell outer membrane</keyword>
<accession>A0ABS6KV95</accession>
<evidence type="ECO:0000256" key="2">
    <source>
        <dbReference type="ARBA" id="ARBA00005722"/>
    </source>
</evidence>
<evidence type="ECO:0000256" key="1">
    <source>
        <dbReference type="ARBA" id="ARBA00004442"/>
    </source>
</evidence>
<comment type="similarity">
    <text evidence="2">Belongs to the MipA/OmpV family.</text>
</comment>
<sequence>MSLLFKRYRYFIIITSLFCEGHAVADEFSLGGMVSLQNSPYKQTNTKVSPLPIISYDSTYLFFHGLSGGLHLYKDEHNEFNFLAEYSLMEFKPGDSDDDSLKKLNKRKATMMSGVSFIHHDSWGLIHADFKKDVLGNSQGMTSDVGYDYRFKWNDLDLSPGVGFLWNSKKQNEYYYGVSSKESSRSGLNIYDPDDSFSPYIQLALDYPFAENWKASVMARYTLLPNEIKNSPMIDKSGSASFGLGILYTF</sequence>
<evidence type="ECO:0000313" key="6">
    <source>
        <dbReference type="EMBL" id="MBU9833517.1"/>
    </source>
</evidence>
<organism evidence="6 7">
    <name type="scientific">Rahnella perminowiae</name>
    <dbReference type="NCBI Taxonomy" id="2816244"/>
    <lineage>
        <taxon>Bacteria</taxon>
        <taxon>Pseudomonadati</taxon>
        <taxon>Pseudomonadota</taxon>
        <taxon>Gammaproteobacteria</taxon>
        <taxon>Enterobacterales</taxon>
        <taxon>Yersiniaceae</taxon>
        <taxon>Rahnella</taxon>
    </lineage>
</organism>
<keyword evidence="3" id="KW-0732">Signal</keyword>
<evidence type="ECO:0000256" key="4">
    <source>
        <dbReference type="ARBA" id="ARBA00023136"/>
    </source>
</evidence>
<protein>
    <submittedName>
        <fullName evidence="6">MipA/OmpV family protein</fullName>
    </submittedName>
</protein>
<evidence type="ECO:0000256" key="5">
    <source>
        <dbReference type="ARBA" id="ARBA00023237"/>
    </source>
</evidence>
<dbReference type="Proteomes" id="UP000699865">
    <property type="component" value="Unassembled WGS sequence"/>
</dbReference>
<dbReference type="EMBL" id="JAFMOU010000053">
    <property type="protein sequence ID" value="MBU9833517.1"/>
    <property type="molecule type" value="Genomic_DNA"/>
</dbReference>
<proteinExistence type="inferred from homology"/>
<gene>
    <name evidence="6" type="ORF">J1786_01475</name>
</gene>
<comment type="caution">
    <text evidence="6">The sequence shown here is derived from an EMBL/GenBank/DDBJ whole genome shotgun (WGS) entry which is preliminary data.</text>
</comment>
<keyword evidence="7" id="KW-1185">Reference proteome</keyword>
<name>A0ABS6KV95_9GAMM</name>
<dbReference type="PANTHER" id="PTHR38776:SF1">
    <property type="entry name" value="MLTA-INTERACTING PROTEIN-RELATED"/>
    <property type="match status" value="1"/>
</dbReference>
<dbReference type="PANTHER" id="PTHR38776">
    <property type="entry name" value="MLTA-INTERACTING PROTEIN-RELATED"/>
    <property type="match status" value="1"/>
</dbReference>
<reference evidence="6 7" key="1">
    <citation type="submission" date="2021-03" db="EMBL/GenBank/DDBJ databases">
        <title>Five novel Rahnella species.</title>
        <authorList>
            <person name="Brady C."/>
            <person name="Asselin J."/>
            <person name="Beer S."/>
            <person name="Bruberg M.B."/>
            <person name="Crampton B."/>
            <person name="Venter S."/>
            <person name="Arnold D."/>
            <person name="Denman S."/>
        </authorList>
    </citation>
    <scope>NUCLEOTIDE SEQUENCE [LARGE SCALE GENOMIC DNA]</scope>
    <source>
        <strain evidence="6 7">L72c</strain>
    </source>
</reference>
<evidence type="ECO:0000256" key="3">
    <source>
        <dbReference type="ARBA" id="ARBA00022729"/>
    </source>
</evidence>
<comment type="subcellular location">
    <subcellularLocation>
        <location evidence="1">Cell outer membrane</location>
    </subcellularLocation>
</comment>
<dbReference type="Pfam" id="PF06629">
    <property type="entry name" value="MipA"/>
    <property type="match status" value="1"/>
</dbReference>